<gene>
    <name evidence="3" type="primary">Syt15</name>
    <name evidence="3" type="ORF">CAPTEDRAFT_238580</name>
</gene>
<keyword evidence="1" id="KW-0677">Repeat</keyword>
<dbReference type="InterPro" id="IPR035892">
    <property type="entry name" value="C2_domain_sf"/>
</dbReference>
<feature type="domain" description="C2" evidence="2">
    <location>
        <begin position="170"/>
        <end position="304"/>
    </location>
</feature>
<evidence type="ECO:0000259" key="2">
    <source>
        <dbReference type="PROSITE" id="PS50004"/>
    </source>
</evidence>
<dbReference type="GO" id="GO:0017156">
    <property type="term" value="P:calcium-ion regulated exocytosis"/>
    <property type="evidence" value="ECO:0007669"/>
    <property type="project" value="TreeGrafter"/>
</dbReference>
<dbReference type="Pfam" id="PF00168">
    <property type="entry name" value="C2"/>
    <property type="match status" value="2"/>
</dbReference>
<dbReference type="InParanoid" id="R7V3D6"/>
<dbReference type="GO" id="GO:0005886">
    <property type="term" value="C:plasma membrane"/>
    <property type="evidence" value="ECO:0007669"/>
    <property type="project" value="TreeGrafter"/>
</dbReference>
<proteinExistence type="predicted"/>
<dbReference type="InterPro" id="IPR047897">
    <property type="entry name" value="Synaptotagmin-15/17_C2A"/>
</dbReference>
<dbReference type="CDD" id="cd08390">
    <property type="entry name" value="C2A_Synaptotagmin-15-17"/>
    <property type="match status" value="1"/>
</dbReference>
<organism evidence="3">
    <name type="scientific">Capitella teleta</name>
    <name type="common">Polychaete worm</name>
    <dbReference type="NCBI Taxonomy" id="283909"/>
    <lineage>
        <taxon>Eukaryota</taxon>
        <taxon>Metazoa</taxon>
        <taxon>Spiralia</taxon>
        <taxon>Lophotrochozoa</taxon>
        <taxon>Annelida</taxon>
        <taxon>Polychaeta</taxon>
        <taxon>Sedentaria</taxon>
        <taxon>Scolecida</taxon>
        <taxon>Capitellidae</taxon>
        <taxon>Capitella</taxon>
    </lineage>
</organism>
<sequence>ISFLPNPGAYSLGNIDPSLYKMNDEDDEYDIPEHHIGRIWFAVEYERESEKLQVTLMKAKNLPSRTLGQGNGCDPFVRIYLVPDDRRYLQSKFKKKTTNPKFEESFVFQVPNKAIDERVLKLTMYDIDRHKRHVVIGHALYPLREHNYESNERVVMWRDLEREVTEMNVERGEMNVSLSYNGHLERLTAVIIEGKAFKKVEPSSSDFYVKVCLMQQGKVVKSKRTDVAKRNVSPGFNESFTFKLPVASLDMASISLTAMQHVMGQRDKIVGRLVIGSFMFARGKELEHWNEMLANQKEQISQWHTLT</sequence>
<protein>
    <submittedName>
        <fullName evidence="3">Synaptotagmin 15</fullName>
    </submittedName>
</protein>
<dbReference type="GO" id="GO:0005544">
    <property type="term" value="F:calcium-dependent phospholipid binding"/>
    <property type="evidence" value="ECO:0007669"/>
    <property type="project" value="TreeGrafter"/>
</dbReference>
<name>R7V3D6_CAPTE</name>
<dbReference type="Gene3D" id="2.60.40.150">
    <property type="entry name" value="C2 domain"/>
    <property type="match status" value="2"/>
</dbReference>
<dbReference type="OrthoDB" id="10259057at2759"/>
<evidence type="ECO:0000256" key="1">
    <source>
        <dbReference type="ARBA" id="ARBA00022737"/>
    </source>
</evidence>
<dbReference type="GO" id="GO:0070382">
    <property type="term" value="C:exocytic vesicle"/>
    <property type="evidence" value="ECO:0007669"/>
    <property type="project" value="TreeGrafter"/>
</dbReference>
<dbReference type="FunFam" id="2.60.40.150:FF:000237">
    <property type="entry name" value="Synaptotagmin 15"/>
    <property type="match status" value="1"/>
</dbReference>
<dbReference type="GO" id="GO:0000149">
    <property type="term" value="F:SNARE binding"/>
    <property type="evidence" value="ECO:0007669"/>
    <property type="project" value="TreeGrafter"/>
</dbReference>
<dbReference type="GO" id="GO:0005509">
    <property type="term" value="F:calcium ion binding"/>
    <property type="evidence" value="ECO:0007669"/>
    <property type="project" value="TreeGrafter"/>
</dbReference>
<feature type="domain" description="C2" evidence="2">
    <location>
        <begin position="35"/>
        <end position="158"/>
    </location>
</feature>
<dbReference type="SMART" id="SM00239">
    <property type="entry name" value="C2"/>
    <property type="match status" value="2"/>
</dbReference>
<accession>R7V3D6</accession>
<dbReference type="PROSITE" id="PS50004">
    <property type="entry name" value="C2"/>
    <property type="match status" value="2"/>
</dbReference>
<dbReference type="GO" id="GO:0001786">
    <property type="term" value="F:phosphatidylserine binding"/>
    <property type="evidence" value="ECO:0007669"/>
    <property type="project" value="TreeGrafter"/>
</dbReference>
<dbReference type="PANTHER" id="PTHR10024">
    <property type="entry name" value="SYNAPTOTAGMIN"/>
    <property type="match status" value="1"/>
</dbReference>
<evidence type="ECO:0000313" key="3">
    <source>
        <dbReference type="EMBL" id="ELU10846.1"/>
    </source>
</evidence>
<reference evidence="3" key="1">
    <citation type="journal article" date="2013" name="Nature">
        <title>Insights into bilaterian evolution from three spiralian genomes.</title>
        <authorList>
            <person name="Simakov O."/>
            <person name="Marletaz F."/>
            <person name="Cho S.J."/>
            <person name="Edsinger-Gonzales E."/>
            <person name="Havlak P."/>
            <person name="Hellsten U."/>
            <person name="Kuo D.H."/>
            <person name="Larsson T."/>
            <person name="Lv J."/>
            <person name="Arendt D."/>
            <person name="Savage R."/>
            <person name="Osoegawa K."/>
            <person name="de Jong P."/>
            <person name="Grimwood J."/>
            <person name="Chapman J.A."/>
            <person name="Shapiro H."/>
            <person name="Aerts A."/>
            <person name="Otillar R.P."/>
            <person name="Terry A.Y."/>
            <person name="Boore J.L."/>
            <person name="Grigoriev I.V."/>
            <person name="Lindberg D.R."/>
            <person name="Seaver E.C."/>
            <person name="Weisblat D.A."/>
            <person name="Putnam N.H."/>
            <person name="Rokhsar D.S."/>
        </authorList>
    </citation>
    <scope>NUCLEOTIDE SEQUENCE</scope>
    <source>
        <strain evidence="3">I ESC-2004</strain>
    </source>
</reference>
<dbReference type="SUPFAM" id="SSF49562">
    <property type="entry name" value="C2 domain (Calcium/lipid-binding domain, CaLB)"/>
    <property type="match status" value="2"/>
</dbReference>
<dbReference type="EMBL" id="KB297234">
    <property type="protein sequence ID" value="ELU10846.1"/>
    <property type="molecule type" value="Genomic_DNA"/>
</dbReference>
<dbReference type="GO" id="GO:0030276">
    <property type="term" value="F:clathrin binding"/>
    <property type="evidence" value="ECO:0007669"/>
    <property type="project" value="TreeGrafter"/>
</dbReference>
<feature type="non-terminal residue" evidence="3">
    <location>
        <position position="1"/>
    </location>
</feature>
<dbReference type="PANTHER" id="PTHR10024:SF234">
    <property type="entry name" value="SYNAPTOTAGMIN-15-RELATED"/>
    <property type="match status" value="1"/>
</dbReference>
<dbReference type="AlphaFoldDB" id="R7V3D6"/>
<dbReference type="STRING" id="283909.R7V3D6"/>
<dbReference type="InterPro" id="IPR000008">
    <property type="entry name" value="C2_dom"/>
</dbReference>